<name>A0ACD0P2Y0_9BASI</name>
<gene>
    <name evidence="1" type="ORF">IE53DRAFT_409456</name>
</gene>
<accession>A0ACD0P2Y0</accession>
<keyword evidence="2" id="KW-1185">Reference proteome</keyword>
<sequence>MSSDAHFNLLHRSLESAPPPPSTSLQNPAHPHLFLSLPDPLLLLSKNGYQHSSRHRYHAHLADPYDPNGDLTLIDIGGATNSTRNRPNLEDEVILVPEYLIPPDIDQDGETLPGDQHPSYPFSNLYSLDLPAGSNSTPSSWNPRPSKSKVPRKPYLFTTLPSTNTTGNNLSKSPRTLKKRLSAAAAAATNASKSSTTRPWRRFKKARLPENLRLRSSVASVTVAPDWPFQRFGTGPTDHNALLHHSSNHPRPPTREIWSDLCLEELLVESGSQAGGGDGRGNDPSWSGTSVKPLDMLGPIDLELQGDSAEIWGGGLHSPKVDPREHEEEMRRKRRSGKGKEVERDLEIWSWETRFKGPEGSGVEVAESHWFHEEEERSRKDRVDAKTQQFDRTVRAIRGVVPRPHFRWGQVVDESERGRIKGNGMVGLFGSFTRGGGGGSMASDEALHSSTQGKGVPKAR</sequence>
<dbReference type="EMBL" id="KZ819779">
    <property type="protein sequence ID" value="PWN52406.1"/>
    <property type="molecule type" value="Genomic_DNA"/>
</dbReference>
<dbReference type="Proteomes" id="UP000245626">
    <property type="component" value="Unassembled WGS sequence"/>
</dbReference>
<protein>
    <submittedName>
        <fullName evidence="1">Uncharacterized protein</fullName>
    </submittedName>
</protein>
<organism evidence="1 2">
    <name type="scientific">Violaceomyces palustris</name>
    <dbReference type="NCBI Taxonomy" id="1673888"/>
    <lineage>
        <taxon>Eukaryota</taxon>
        <taxon>Fungi</taxon>
        <taxon>Dikarya</taxon>
        <taxon>Basidiomycota</taxon>
        <taxon>Ustilaginomycotina</taxon>
        <taxon>Ustilaginomycetes</taxon>
        <taxon>Violaceomycetales</taxon>
        <taxon>Violaceomycetaceae</taxon>
        <taxon>Violaceomyces</taxon>
    </lineage>
</organism>
<proteinExistence type="predicted"/>
<evidence type="ECO:0000313" key="2">
    <source>
        <dbReference type="Proteomes" id="UP000245626"/>
    </source>
</evidence>
<evidence type="ECO:0000313" key="1">
    <source>
        <dbReference type="EMBL" id="PWN52406.1"/>
    </source>
</evidence>
<reference evidence="1 2" key="1">
    <citation type="journal article" date="2018" name="Mol. Biol. Evol.">
        <title>Broad Genomic Sampling Reveals a Smut Pathogenic Ancestry of the Fungal Clade Ustilaginomycotina.</title>
        <authorList>
            <person name="Kijpornyongpan T."/>
            <person name="Mondo S.J."/>
            <person name="Barry K."/>
            <person name="Sandor L."/>
            <person name="Lee J."/>
            <person name="Lipzen A."/>
            <person name="Pangilinan J."/>
            <person name="LaButti K."/>
            <person name="Hainaut M."/>
            <person name="Henrissat B."/>
            <person name="Grigoriev I.V."/>
            <person name="Spatafora J.W."/>
            <person name="Aime M.C."/>
        </authorList>
    </citation>
    <scope>NUCLEOTIDE SEQUENCE [LARGE SCALE GENOMIC DNA]</scope>
    <source>
        <strain evidence="1 2">SA 807</strain>
    </source>
</reference>